<accession>A0A2V5IZG7</accession>
<evidence type="ECO:0000313" key="3">
    <source>
        <dbReference type="Proteomes" id="UP000248817"/>
    </source>
</evidence>
<sequence length="175" mass="19353">MKERDSPRPPGEDGKKKTEFSSTGPACRKPSHCRGAILWKAGERAIDDDRTLRQPPTPARTSKHTMWGCSLAHQHLWRASRLRQNSAPRCPHDAWWIDQPLAPPHRLDPILQRNCAFLVGPVTLFLLPLGGASQGRIDILIDHISDFFGRVGYSLVERIPIQPSGSLPSTLGSGG</sequence>
<dbReference type="EMBL" id="KZ825525">
    <property type="protein sequence ID" value="PYI29807.1"/>
    <property type="molecule type" value="Genomic_DNA"/>
</dbReference>
<dbReference type="Proteomes" id="UP000248817">
    <property type="component" value="Unassembled WGS sequence"/>
</dbReference>
<feature type="region of interest" description="Disordered" evidence="1">
    <location>
        <begin position="1"/>
        <end position="29"/>
    </location>
</feature>
<dbReference type="AlphaFoldDB" id="A0A2V5IZG7"/>
<protein>
    <submittedName>
        <fullName evidence="2">Uncharacterized protein</fullName>
    </submittedName>
</protein>
<evidence type="ECO:0000256" key="1">
    <source>
        <dbReference type="SAM" id="MobiDB-lite"/>
    </source>
</evidence>
<name>A0A2V5IZG7_9EURO</name>
<reference evidence="2 3" key="1">
    <citation type="submission" date="2018-02" db="EMBL/GenBank/DDBJ databases">
        <title>The genomes of Aspergillus section Nigri reveals drivers in fungal speciation.</title>
        <authorList>
            <consortium name="DOE Joint Genome Institute"/>
            <person name="Vesth T.C."/>
            <person name="Nybo J."/>
            <person name="Theobald S."/>
            <person name="Brandl J."/>
            <person name="Frisvad J.C."/>
            <person name="Nielsen K.F."/>
            <person name="Lyhne E.K."/>
            <person name="Kogle M.E."/>
            <person name="Kuo A."/>
            <person name="Riley R."/>
            <person name="Clum A."/>
            <person name="Nolan M."/>
            <person name="Lipzen A."/>
            <person name="Salamov A."/>
            <person name="Henrissat B."/>
            <person name="Wiebenga A."/>
            <person name="De vries R.P."/>
            <person name="Grigoriev I.V."/>
            <person name="Mortensen U.H."/>
            <person name="Andersen M.R."/>
            <person name="Baker S.E."/>
        </authorList>
    </citation>
    <scope>NUCLEOTIDE SEQUENCE [LARGE SCALE GENOMIC DNA]</scope>
    <source>
        <strain evidence="2 3">CBS 114.80</strain>
    </source>
</reference>
<feature type="compositionally biased region" description="Basic and acidic residues" evidence="1">
    <location>
        <begin position="1"/>
        <end position="19"/>
    </location>
</feature>
<evidence type="ECO:0000313" key="2">
    <source>
        <dbReference type="EMBL" id="PYI29807.1"/>
    </source>
</evidence>
<keyword evidence="3" id="KW-1185">Reference proteome</keyword>
<gene>
    <name evidence="2" type="ORF">BP00DRAFT_222795</name>
</gene>
<proteinExistence type="predicted"/>
<organism evidence="2 3">
    <name type="scientific">Aspergillus indologenus CBS 114.80</name>
    <dbReference type="NCBI Taxonomy" id="1450541"/>
    <lineage>
        <taxon>Eukaryota</taxon>
        <taxon>Fungi</taxon>
        <taxon>Dikarya</taxon>
        <taxon>Ascomycota</taxon>
        <taxon>Pezizomycotina</taxon>
        <taxon>Eurotiomycetes</taxon>
        <taxon>Eurotiomycetidae</taxon>
        <taxon>Eurotiales</taxon>
        <taxon>Aspergillaceae</taxon>
        <taxon>Aspergillus</taxon>
        <taxon>Aspergillus subgen. Circumdati</taxon>
    </lineage>
</organism>